<feature type="binding site" description="axial binding residue" evidence="9">
    <location>
        <position position="232"/>
    </location>
    <ligand>
        <name>heme c</name>
        <dbReference type="ChEBI" id="CHEBI:61717"/>
        <label>2</label>
    </ligand>
    <ligandPart>
        <name>Fe</name>
        <dbReference type="ChEBI" id="CHEBI:18248"/>
    </ligandPart>
</feature>
<dbReference type="SUPFAM" id="SSF46626">
    <property type="entry name" value="Cytochrome c"/>
    <property type="match status" value="2"/>
</dbReference>
<accession>A0A839UM91</accession>
<evidence type="ECO:0000256" key="5">
    <source>
        <dbReference type="ARBA" id="ARBA00022764"/>
    </source>
</evidence>
<dbReference type="GO" id="GO:0004130">
    <property type="term" value="F:cytochrome-c peroxidase activity"/>
    <property type="evidence" value="ECO:0007669"/>
    <property type="project" value="UniProtKB-EC"/>
</dbReference>
<dbReference type="PROSITE" id="PS51007">
    <property type="entry name" value="CYTC"/>
    <property type="match status" value="1"/>
</dbReference>
<dbReference type="InterPro" id="IPR051395">
    <property type="entry name" value="Cytochrome_c_Peroxidase/MauG"/>
</dbReference>
<dbReference type="PANTHER" id="PTHR30600">
    <property type="entry name" value="CYTOCHROME C PEROXIDASE-RELATED"/>
    <property type="match status" value="1"/>
</dbReference>
<dbReference type="Gene3D" id="1.10.760.10">
    <property type="entry name" value="Cytochrome c-like domain"/>
    <property type="match status" value="2"/>
</dbReference>
<keyword evidence="3 9" id="KW-0479">Metal-binding</keyword>
<evidence type="ECO:0000259" key="10">
    <source>
        <dbReference type="PROSITE" id="PS51007"/>
    </source>
</evidence>
<dbReference type="PANTHER" id="PTHR30600:SF10">
    <property type="entry name" value="BLL6722 PROTEIN"/>
    <property type="match status" value="1"/>
</dbReference>
<keyword evidence="6 11" id="KW-0560">Oxidoreductase</keyword>
<dbReference type="GO" id="GO:0042597">
    <property type="term" value="C:periplasmic space"/>
    <property type="evidence" value="ECO:0007669"/>
    <property type="project" value="UniProtKB-SubCell"/>
</dbReference>
<feature type="binding site" description="covalent" evidence="8">
    <location>
        <position position="79"/>
    </location>
    <ligand>
        <name>heme c</name>
        <dbReference type="ChEBI" id="CHEBI:61717"/>
        <label>1</label>
    </ligand>
</feature>
<keyword evidence="12" id="KW-1185">Reference proteome</keyword>
<name>A0A839UM91_9GAMM</name>
<keyword evidence="5" id="KW-0574">Periplasm</keyword>
<feature type="binding site" description="covalent" evidence="8">
    <location>
        <position position="76"/>
    </location>
    <ligand>
        <name>heme c</name>
        <dbReference type="ChEBI" id="CHEBI:61717"/>
        <label>1</label>
    </ligand>
</feature>
<evidence type="ECO:0000313" key="11">
    <source>
        <dbReference type="EMBL" id="MBB3167891.1"/>
    </source>
</evidence>
<dbReference type="InterPro" id="IPR009056">
    <property type="entry name" value="Cyt_c-like_dom"/>
</dbReference>
<comment type="caution">
    <text evidence="11">The sequence shown here is derived from an EMBL/GenBank/DDBJ whole genome shotgun (WGS) entry which is preliminary data.</text>
</comment>
<keyword evidence="7 9" id="KW-0408">Iron</keyword>
<comment type="PTM">
    <text evidence="8">Binds 2 heme groups per subunit.</text>
</comment>
<evidence type="ECO:0000256" key="7">
    <source>
        <dbReference type="ARBA" id="ARBA00023004"/>
    </source>
</evidence>
<proteinExistence type="predicted"/>
<evidence type="ECO:0000313" key="12">
    <source>
        <dbReference type="Proteomes" id="UP000559987"/>
    </source>
</evidence>
<reference evidence="11 12" key="1">
    <citation type="submission" date="2020-08" db="EMBL/GenBank/DDBJ databases">
        <title>Genomic Encyclopedia of Type Strains, Phase III (KMG-III): the genomes of soil and plant-associated and newly described type strains.</title>
        <authorList>
            <person name="Whitman W."/>
        </authorList>
    </citation>
    <scope>NUCLEOTIDE SEQUENCE [LARGE SCALE GENOMIC DNA]</scope>
    <source>
        <strain evidence="11 12">CECT 8571</strain>
    </source>
</reference>
<evidence type="ECO:0000256" key="8">
    <source>
        <dbReference type="PIRSR" id="PIRSR000294-1"/>
    </source>
</evidence>
<dbReference type="Proteomes" id="UP000559987">
    <property type="component" value="Unassembled WGS sequence"/>
</dbReference>
<feature type="binding site" description="covalent" evidence="8">
    <location>
        <position position="231"/>
    </location>
    <ligand>
        <name>heme c</name>
        <dbReference type="ChEBI" id="CHEBI:61717"/>
        <label>2</label>
    </ligand>
</feature>
<keyword evidence="2 8" id="KW-0349">Heme</keyword>
<evidence type="ECO:0000256" key="4">
    <source>
        <dbReference type="ARBA" id="ARBA00022729"/>
    </source>
</evidence>
<feature type="binding site" description="covalent" evidence="8">
    <location>
        <position position="228"/>
    </location>
    <ligand>
        <name>heme c</name>
        <dbReference type="ChEBI" id="CHEBI:61717"/>
        <label>2</label>
    </ligand>
</feature>
<dbReference type="InterPro" id="IPR026259">
    <property type="entry name" value="MauG/Cytc_peroxidase"/>
</dbReference>
<dbReference type="GO" id="GO:0009055">
    <property type="term" value="F:electron transfer activity"/>
    <property type="evidence" value="ECO:0007669"/>
    <property type="project" value="InterPro"/>
</dbReference>
<evidence type="ECO:0000256" key="9">
    <source>
        <dbReference type="PIRSR" id="PIRSR000294-2"/>
    </source>
</evidence>
<comment type="cofactor">
    <cofactor evidence="8">
        <name>heme</name>
        <dbReference type="ChEBI" id="CHEBI:30413"/>
    </cofactor>
    <text evidence="8">Binds 2 heme groups.</text>
</comment>
<dbReference type="InterPro" id="IPR036909">
    <property type="entry name" value="Cyt_c-like_dom_sf"/>
</dbReference>
<comment type="subcellular location">
    <subcellularLocation>
        <location evidence="1">Periplasm</location>
    </subcellularLocation>
</comment>
<protein>
    <submittedName>
        <fullName evidence="11">Cytochrome c peroxidase</fullName>
        <ecNumber evidence="11">1.11.1.5</ecNumber>
    </submittedName>
</protein>
<dbReference type="PROSITE" id="PS51257">
    <property type="entry name" value="PROKAR_LIPOPROTEIN"/>
    <property type="match status" value="1"/>
</dbReference>
<dbReference type="GO" id="GO:0020037">
    <property type="term" value="F:heme binding"/>
    <property type="evidence" value="ECO:0007669"/>
    <property type="project" value="InterPro"/>
</dbReference>
<gene>
    <name evidence="11" type="ORF">FHS30_001067</name>
</gene>
<sequence length="382" mass="41409">MFRTLVTTTSVAGICIGLFGCKQEPLTATPLKDFEAPFVFGHFQVPADNALTVERVALGRLLFYDPILSKNNQVSCASCHQQARAFADGKHTSVGVSGKPLAFNSMSLVNLLWGPQHFFWDGRAKSLEAQALVPIQHPDEMGQDLDILVKELSTHAEYPSLFAAAYGDISPQHIAAALASFQRTLISANSRYDQYLRGEITLTDQEELGRKLFMAHPDAKASQRGGNCIDCHSQFVTAGFSTRLDGFSNNGLDVEADLKPGLAAVTGKPEHRGLFKVPSLRNIAVTAPYMHDGRFATLAQVLAHYNSGIEPSTTLSPLIVEANNQVSDTAGAISLNLSESEQQAIIAFLHTLTDTDFLTNPAFSDPFNRAQDATAQVSKDAR</sequence>
<feature type="binding site" description="axial binding residue" evidence="9">
    <location>
        <position position="80"/>
    </location>
    <ligand>
        <name>heme c</name>
        <dbReference type="ChEBI" id="CHEBI:61717"/>
        <label>1</label>
    </ligand>
    <ligandPart>
        <name>Fe</name>
        <dbReference type="ChEBI" id="CHEBI:18248"/>
    </ligandPart>
</feature>
<dbReference type="PIRSF" id="PIRSF000294">
    <property type="entry name" value="Cytochrome-c_peroxidase"/>
    <property type="match status" value="1"/>
</dbReference>
<evidence type="ECO:0000256" key="6">
    <source>
        <dbReference type="ARBA" id="ARBA00023002"/>
    </source>
</evidence>
<dbReference type="RefSeq" id="WP_183908981.1">
    <property type="nucleotide sequence ID" value="NZ_JACHXZ010000001.1"/>
</dbReference>
<dbReference type="EMBL" id="JACHXZ010000001">
    <property type="protein sequence ID" value="MBB3167891.1"/>
    <property type="molecule type" value="Genomic_DNA"/>
</dbReference>
<keyword evidence="4" id="KW-0732">Signal</keyword>
<dbReference type="GO" id="GO:0046872">
    <property type="term" value="F:metal ion binding"/>
    <property type="evidence" value="ECO:0007669"/>
    <property type="project" value="UniProtKB-KW"/>
</dbReference>
<dbReference type="Pfam" id="PF03150">
    <property type="entry name" value="CCP_MauG"/>
    <property type="match status" value="1"/>
</dbReference>
<dbReference type="InterPro" id="IPR004852">
    <property type="entry name" value="Di-haem_cyt_c_peroxidsae"/>
</dbReference>
<feature type="domain" description="Cytochrome c" evidence="10">
    <location>
        <begin position="204"/>
        <end position="353"/>
    </location>
</feature>
<evidence type="ECO:0000256" key="3">
    <source>
        <dbReference type="ARBA" id="ARBA00022723"/>
    </source>
</evidence>
<dbReference type="EC" id="1.11.1.5" evidence="11"/>
<organism evidence="11 12">
    <name type="scientific">Simiduia aestuariiviva</name>
    <dbReference type="NCBI Taxonomy" id="1510459"/>
    <lineage>
        <taxon>Bacteria</taxon>
        <taxon>Pseudomonadati</taxon>
        <taxon>Pseudomonadota</taxon>
        <taxon>Gammaproteobacteria</taxon>
        <taxon>Cellvibrionales</taxon>
        <taxon>Cellvibrionaceae</taxon>
        <taxon>Simiduia</taxon>
    </lineage>
</organism>
<keyword evidence="11" id="KW-0575">Peroxidase</keyword>
<evidence type="ECO:0000256" key="2">
    <source>
        <dbReference type="ARBA" id="ARBA00022617"/>
    </source>
</evidence>
<evidence type="ECO:0000256" key="1">
    <source>
        <dbReference type="ARBA" id="ARBA00004418"/>
    </source>
</evidence>
<dbReference type="AlphaFoldDB" id="A0A839UM91"/>